<dbReference type="EMBL" id="MWQA01000001">
    <property type="protein sequence ID" value="ORC05510.1"/>
    <property type="molecule type" value="Genomic_DNA"/>
</dbReference>
<reference evidence="6 7" key="2">
    <citation type="submission" date="2018-09" db="EMBL/GenBank/DDBJ databases">
        <authorList>
            <person name="Tagini F."/>
        </authorList>
    </citation>
    <scope>NUCLEOTIDE SEQUENCE [LARGE SCALE GENOMIC DNA]</scope>
    <source>
        <strain evidence="4 6">MK4</strain>
        <strain evidence="3 7">MK42</strain>
    </source>
</reference>
<evidence type="ECO:0008006" key="8">
    <source>
        <dbReference type="Google" id="ProtNLM"/>
    </source>
</evidence>
<evidence type="ECO:0000313" key="6">
    <source>
        <dbReference type="Proteomes" id="UP000271464"/>
    </source>
</evidence>
<dbReference type="OrthoDB" id="4694358at2"/>
<dbReference type="EMBL" id="UPHL01000071">
    <property type="protein sequence ID" value="VAZ84098.1"/>
    <property type="molecule type" value="Genomic_DNA"/>
</dbReference>
<keyword evidence="1" id="KW-1133">Transmembrane helix</keyword>
<dbReference type="Proteomes" id="UP000271464">
    <property type="component" value="Unassembled WGS sequence"/>
</dbReference>
<organism evidence="3 7">
    <name type="scientific">Mycobacterium persicum</name>
    <dbReference type="NCBI Taxonomy" id="1487726"/>
    <lineage>
        <taxon>Bacteria</taxon>
        <taxon>Bacillati</taxon>
        <taxon>Actinomycetota</taxon>
        <taxon>Actinomycetes</taxon>
        <taxon>Mycobacteriales</taxon>
        <taxon>Mycobacteriaceae</taxon>
        <taxon>Mycobacterium</taxon>
    </lineage>
</organism>
<dbReference type="RefSeq" id="WP_075546757.1">
    <property type="nucleotide sequence ID" value="NZ_CADEAW010000137.1"/>
</dbReference>
<dbReference type="GeneID" id="66595926"/>
<comment type="caution">
    <text evidence="3">The sequence shown here is derived from an EMBL/GenBank/DDBJ whole genome shotgun (WGS) entry which is preliminary data.</text>
</comment>
<evidence type="ECO:0000313" key="2">
    <source>
        <dbReference type="EMBL" id="ORC05510.1"/>
    </source>
</evidence>
<evidence type="ECO:0000313" key="4">
    <source>
        <dbReference type="EMBL" id="VAZ94503.1"/>
    </source>
</evidence>
<evidence type="ECO:0000313" key="5">
    <source>
        <dbReference type="Proteomes" id="UP000192335"/>
    </source>
</evidence>
<keyword evidence="1" id="KW-0812">Transmembrane</keyword>
<dbReference type="Proteomes" id="UP000279331">
    <property type="component" value="Unassembled WGS sequence"/>
</dbReference>
<evidence type="ECO:0000256" key="1">
    <source>
        <dbReference type="SAM" id="Phobius"/>
    </source>
</evidence>
<keyword evidence="1" id="KW-0472">Membrane</keyword>
<gene>
    <name evidence="2" type="ORF">B4U45_01275</name>
    <name evidence="3" type="ORF">LAUMK42_02917</name>
    <name evidence="4" type="ORF">LAUMK4_02845</name>
</gene>
<dbReference type="Proteomes" id="UP000192335">
    <property type="component" value="Unassembled WGS sequence"/>
</dbReference>
<dbReference type="EMBL" id="UPHM01000061">
    <property type="protein sequence ID" value="VAZ94503.1"/>
    <property type="molecule type" value="Genomic_DNA"/>
</dbReference>
<dbReference type="AlphaFoldDB" id="A0A1X0L3H2"/>
<protein>
    <recommendedName>
        <fullName evidence="8">PknH-like extracellular domain-containing protein</fullName>
    </recommendedName>
</protein>
<feature type="transmembrane region" description="Helical" evidence="1">
    <location>
        <begin position="20"/>
        <end position="39"/>
    </location>
</feature>
<reference evidence="2 5" key="1">
    <citation type="submission" date="2017-02" db="EMBL/GenBank/DDBJ databases">
        <title>Mycobacterium kansasii genomes.</title>
        <authorList>
            <person name="Borowka P."/>
            <person name="Strapagiel D."/>
            <person name="Marciniak B."/>
            <person name="Lach J."/>
            <person name="Bakula Z."/>
            <person name="Van Ingen J."/>
            <person name="Safianowska A."/>
            <person name="Brzostek A."/>
            <person name="Dziadek J."/>
            <person name="Jagielski T."/>
        </authorList>
    </citation>
    <scope>NUCLEOTIDE SEQUENCE [LARGE SCALE GENOMIC DNA]</scope>
    <source>
        <strain evidence="2 5">12MK</strain>
    </source>
</reference>
<keyword evidence="6" id="KW-1185">Reference proteome</keyword>
<proteinExistence type="predicted"/>
<sequence length="274" mass="28799">MGSQAAGPAPSRSQPWPRVVGAAALAVLGACGAAFLVTAPRSDTAPANLASRTDWDLATALPAGADFPSDWGYSLTGRLRRAAPADPGALSTAPRQDPAAAYEPGGCGDIPTILDHAGGALAAYVQVDRYAQLFVQDAASADFAATGEGREHGPNARFAIWVVLDAAARIANYLDWLGRCPSYRVTNYFFDGRVKNHRTVTTAVGARTAAGADAAVTVTRTFTTIGSRDPSSTYHVTYYAVRGVLLECTIYMEGPELDLVQKLAGQTLQRLRAL</sequence>
<evidence type="ECO:0000313" key="3">
    <source>
        <dbReference type="EMBL" id="VAZ84098.1"/>
    </source>
</evidence>
<evidence type="ECO:0000313" key="7">
    <source>
        <dbReference type="Proteomes" id="UP000279331"/>
    </source>
</evidence>
<accession>A0A1X0L3H2</accession>
<name>A0A1X0L3H2_9MYCO</name>